<proteinExistence type="predicted"/>
<dbReference type="NCBIfam" id="NF041510">
    <property type="entry name" value="AMED_5909_fam"/>
    <property type="match status" value="1"/>
</dbReference>
<dbReference type="EMBL" id="JACHJS010000001">
    <property type="protein sequence ID" value="MBB4967506.1"/>
    <property type="molecule type" value="Genomic_DNA"/>
</dbReference>
<dbReference type="RefSeq" id="WP_184672273.1">
    <property type="nucleotide sequence ID" value="NZ_BAABAI010000033.1"/>
</dbReference>
<evidence type="ECO:0000256" key="1">
    <source>
        <dbReference type="SAM" id="MobiDB-lite"/>
    </source>
</evidence>
<gene>
    <name evidence="2" type="ORF">F4559_004865</name>
</gene>
<name>A0A7W7T6K0_9PSEU</name>
<evidence type="ECO:0000313" key="2">
    <source>
        <dbReference type="EMBL" id="MBB4967506.1"/>
    </source>
</evidence>
<organism evidence="2 3">
    <name type="scientific">Saccharothrix violaceirubra</name>
    <dbReference type="NCBI Taxonomy" id="413306"/>
    <lineage>
        <taxon>Bacteria</taxon>
        <taxon>Bacillati</taxon>
        <taxon>Actinomycetota</taxon>
        <taxon>Actinomycetes</taxon>
        <taxon>Pseudonocardiales</taxon>
        <taxon>Pseudonocardiaceae</taxon>
        <taxon>Saccharothrix</taxon>
    </lineage>
</organism>
<feature type="region of interest" description="Disordered" evidence="1">
    <location>
        <begin position="1"/>
        <end position="21"/>
    </location>
</feature>
<sequence>MSGAYGPERVSGQGIAPENLPGEWAEAENVLTLREAHILAWRLRPRPGATDAAQLLFHRRAATLYRLVADKDAAHQHESLACATVEDNHAEKLTKTERE</sequence>
<protein>
    <submittedName>
        <fullName evidence="2">Uncharacterized protein</fullName>
    </submittedName>
</protein>
<dbReference type="InterPro" id="IPR048152">
    <property type="entry name" value="AMED_5909-like"/>
</dbReference>
<reference evidence="2 3" key="1">
    <citation type="submission" date="2020-08" db="EMBL/GenBank/DDBJ databases">
        <title>Sequencing the genomes of 1000 actinobacteria strains.</title>
        <authorList>
            <person name="Klenk H.-P."/>
        </authorList>
    </citation>
    <scope>NUCLEOTIDE SEQUENCE [LARGE SCALE GENOMIC DNA]</scope>
    <source>
        <strain evidence="2 3">DSM 45084</strain>
    </source>
</reference>
<dbReference type="Proteomes" id="UP000542674">
    <property type="component" value="Unassembled WGS sequence"/>
</dbReference>
<keyword evidence="3" id="KW-1185">Reference proteome</keyword>
<evidence type="ECO:0000313" key="3">
    <source>
        <dbReference type="Proteomes" id="UP000542674"/>
    </source>
</evidence>
<dbReference type="AlphaFoldDB" id="A0A7W7T6K0"/>
<comment type="caution">
    <text evidence="2">The sequence shown here is derived from an EMBL/GenBank/DDBJ whole genome shotgun (WGS) entry which is preliminary data.</text>
</comment>
<accession>A0A7W7T6K0</accession>